<dbReference type="GO" id="GO:0046872">
    <property type="term" value="F:metal ion binding"/>
    <property type="evidence" value="ECO:0007669"/>
    <property type="project" value="UniProtKB-KW"/>
</dbReference>
<dbReference type="Gene3D" id="3.40.50.1980">
    <property type="entry name" value="Nitrogenase molybdenum iron protein domain"/>
    <property type="match status" value="2"/>
</dbReference>
<dbReference type="EMBL" id="JABZXR010000028">
    <property type="protein sequence ID" value="MBF1664174.1"/>
    <property type="molecule type" value="Genomic_DNA"/>
</dbReference>
<dbReference type="SUPFAM" id="SSF53807">
    <property type="entry name" value="Helical backbone' metal receptor"/>
    <property type="match status" value="1"/>
</dbReference>
<gene>
    <name evidence="7" type="ORF">HXO64_06420</name>
</gene>
<feature type="chain" id="PRO_5039387874" evidence="6">
    <location>
        <begin position="27"/>
        <end position="333"/>
    </location>
</feature>
<evidence type="ECO:0000256" key="1">
    <source>
        <dbReference type="ARBA" id="ARBA00004196"/>
    </source>
</evidence>
<dbReference type="GO" id="GO:0007155">
    <property type="term" value="P:cell adhesion"/>
    <property type="evidence" value="ECO:0007669"/>
    <property type="project" value="InterPro"/>
</dbReference>
<dbReference type="PRINTS" id="PR00691">
    <property type="entry name" value="ADHESINB"/>
</dbReference>
<name>A0A930LFX9_9MICC</name>
<dbReference type="GO" id="GO:0030001">
    <property type="term" value="P:metal ion transport"/>
    <property type="evidence" value="ECO:0007669"/>
    <property type="project" value="InterPro"/>
</dbReference>
<dbReference type="InterPro" id="IPR006127">
    <property type="entry name" value="ZnuA-like"/>
</dbReference>
<dbReference type="PANTHER" id="PTHR42953:SF1">
    <property type="entry name" value="METAL-BINDING PROTEIN HI_0362-RELATED"/>
    <property type="match status" value="1"/>
</dbReference>
<dbReference type="GO" id="GO:0030313">
    <property type="term" value="C:cell envelope"/>
    <property type="evidence" value="ECO:0007669"/>
    <property type="project" value="UniProtKB-SubCell"/>
</dbReference>
<comment type="subcellular location">
    <subcellularLocation>
        <location evidence="1">Cell envelope</location>
    </subcellularLocation>
</comment>
<evidence type="ECO:0000256" key="6">
    <source>
        <dbReference type="SAM" id="SignalP"/>
    </source>
</evidence>
<dbReference type="Proteomes" id="UP000756427">
    <property type="component" value="Unassembled WGS sequence"/>
</dbReference>
<evidence type="ECO:0000256" key="4">
    <source>
        <dbReference type="ARBA" id="ARBA00022729"/>
    </source>
</evidence>
<sequence>MSHPKITRKHFLTAMGSLAASSLLLAGCATENKTSGSSSSAGSNGKVKVVASTDVYADIAKQVGGDYIEVTALIASTSTDPHSYEATSADRLKAKDASLIVINGAGYDLFLEDLAGKDNTSQKIVNAVKVSGKLTDAEYTHLVEDHRGGEHHEDGGDHAHAHEFNEHLWYDFETMKKVAQKIAEELAGLDSAHAEAFRTNASTFSKELDALDTTAKAIAGEGKKYLSTEPVPDYLISSTGAENATPSEFAEAAEAGNDVPALVLKETKDMVTEKKVQLLAYNEQTSTSQTNEVLQAAKDASVNYVSFTETLPENTNYLAWMKTNVSNLEKALS</sequence>
<reference evidence="7" key="1">
    <citation type="submission" date="2020-04" db="EMBL/GenBank/DDBJ databases">
        <title>Deep metagenomics examines the oral microbiome during advanced dental caries in children, revealing novel taxa and co-occurrences with host molecules.</title>
        <authorList>
            <person name="Baker J.L."/>
            <person name="Morton J.T."/>
            <person name="Dinis M."/>
            <person name="Alvarez R."/>
            <person name="Tran N.C."/>
            <person name="Knight R."/>
            <person name="Edlund A."/>
        </authorList>
    </citation>
    <scope>NUCLEOTIDE SEQUENCE</scope>
    <source>
        <strain evidence="7">JCVI_44_bin.2</strain>
    </source>
</reference>
<evidence type="ECO:0000313" key="8">
    <source>
        <dbReference type="Proteomes" id="UP000756427"/>
    </source>
</evidence>
<organism evidence="7 8">
    <name type="scientific">Rothia mucilaginosa</name>
    <dbReference type="NCBI Taxonomy" id="43675"/>
    <lineage>
        <taxon>Bacteria</taxon>
        <taxon>Bacillati</taxon>
        <taxon>Actinomycetota</taxon>
        <taxon>Actinomycetes</taxon>
        <taxon>Micrococcales</taxon>
        <taxon>Micrococcaceae</taxon>
        <taxon>Rothia</taxon>
    </lineage>
</organism>
<dbReference type="InterPro" id="IPR050492">
    <property type="entry name" value="Bact_metal-bind_prot9"/>
</dbReference>
<dbReference type="RefSeq" id="WP_303949782.1">
    <property type="nucleotide sequence ID" value="NZ_CAJPJC010000004.1"/>
</dbReference>
<accession>A0A930LFX9</accession>
<dbReference type="PROSITE" id="PS51257">
    <property type="entry name" value="PROKAR_LIPOPROTEIN"/>
    <property type="match status" value="1"/>
</dbReference>
<dbReference type="PANTHER" id="PTHR42953">
    <property type="entry name" value="HIGH-AFFINITY ZINC UPTAKE SYSTEM PROTEIN ZNUA-RELATED"/>
    <property type="match status" value="1"/>
</dbReference>
<evidence type="ECO:0000256" key="3">
    <source>
        <dbReference type="ARBA" id="ARBA00022723"/>
    </source>
</evidence>
<dbReference type="AlphaFoldDB" id="A0A930LFX9"/>
<keyword evidence="4 6" id="KW-0732">Signal</keyword>
<dbReference type="Pfam" id="PF01297">
    <property type="entry name" value="ZnuA"/>
    <property type="match status" value="1"/>
</dbReference>
<evidence type="ECO:0000313" key="7">
    <source>
        <dbReference type="EMBL" id="MBF1664174.1"/>
    </source>
</evidence>
<protein>
    <submittedName>
        <fullName evidence="7">Zinc ABC transporter substrate-binding protein</fullName>
    </submittedName>
</protein>
<keyword evidence="3" id="KW-0479">Metal-binding</keyword>
<evidence type="ECO:0000256" key="2">
    <source>
        <dbReference type="ARBA" id="ARBA00022448"/>
    </source>
</evidence>
<dbReference type="InterPro" id="IPR006129">
    <property type="entry name" value="AdhesinB"/>
</dbReference>
<evidence type="ECO:0000256" key="5">
    <source>
        <dbReference type="RuleBase" id="RU003512"/>
    </source>
</evidence>
<keyword evidence="2 5" id="KW-0813">Transport</keyword>
<proteinExistence type="inferred from homology"/>
<comment type="caution">
    <text evidence="7">The sequence shown here is derived from an EMBL/GenBank/DDBJ whole genome shotgun (WGS) entry which is preliminary data.</text>
</comment>
<dbReference type="PRINTS" id="PR00690">
    <property type="entry name" value="ADHESNFAMILY"/>
</dbReference>
<comment type="similarity">
    <text evidence="5">Belongs to the bacterial solute-binding protein 9 family.</text>
</comment>
<feature type="signal peptide" evidence="6">
    <location>
        <begin position="1"/>
        <end position="26"/>
    </location>
</feature>
<dbReference type="InterPro" id="IPR006128">
    <property type="entry name" value="Lipoprotein_PsaA-like"/>
</dbReference>